<dbReference type="InterPro" id="IPR052198">
    <property type="entry name" value="IorB_Oxidoreductase"/>
</dbReference>
<organism evidence="3 4">
    <name type="scientific">Adlercreutzia faecimuris</name>
    <dbReference type="NCBI Taxonomy" id="2897341"/>
    <lineage>
        <taxon>Bacteria</taxon>
        <taxon>Bacillati</taxon>
        <taxon>Actinomycetota</taxon>
        <taxon>Coriobacteriia</taxon>
        <taxon>Eggerthellales</taxon>
        <taxon>Eggerthellaceae</taxon>
        <taxon>Adlercreutzia</taxon>
    </lineage>
</organism>
<dbReference type="InterPro" id="IPR019752">
    <property type="entry name" value="Pyrv/ketoisovalerate_OxRed_cat"/>
</dbReference>
<dbReference type="Proteomes" id="UP001430755">
    <property type="component" value="Unassembled WGS sequence"/>
</dbReference>
<name>A0ABS9WDD5_9ACTN</name>
<gene>
    <name evidence="3" type="ORF">LPT13_00595</name>
</gene>
<accession>A0ABS9WDD5</accession>
<evidence type="ECO:0000256" key="1">
    <source>
        <dbReference type="ARBA" id="ARBA00023002"/>
    </source>
</evidence>
<evidence type="ECO:0000259" key="2">
    <source>
        <dbReference type="Pfam" id="PF01558"/>
    </source>
</evidence>
<evidence type="ECO:0000313" key="3">
    <source>
        <dbReference type="EMBL" id="MCI2240858.1"/>
    </source>
</evidence>
<dbReference type="PANTHER" id="PTHR43854:SF1">
    <property type="entry name" value="INDOLEPYRUVATE OXIDOREDUCTASE SUBUNIT IORB"/>
    <property type="match status" value="1"/>
</dbReference>
<dbReference type="RefSeq" id="WP_242162496.1">
    <property type="nucleotide sequence ID" value="NZ_JAJMLW010000001.1"/>
</dbReference>
<protein>
    <submittedName>
        <fullName evidence="3">Indolepyruvate oxidoreductase subunit beta</fullName>
    </submittedName>
</protein>
<keyword evidence="4" id="KW-1185">Reference proteome</keyword>
<dbReference type="Gene3D" id="3.40.920.10">
    <property type="entry name" value="Pyruvate-ferredoxin oxidoreductase, PFOR, domain III"/>
    <property type="match status" value="1"/>
</dbReference>
<feature type="domain" description="Pyruvate/ketoisovalerate oxidoreductase catalytic" evidence="2">
    <location>
        <begin position="10"/>
        <end position="216"/>
    </location>
</feature>
<evidence type="ECO:0000313" key="4">
    <source>
        <dbReference type="Proteomes" id="UP001430755"/>
    </source>
</evidence>
<keyword evidence="1" id="KW-0560">Oxidoreductase</keyword>
<dbReference type="Pfam" id="PF01558">
    <property type="entry name" value="POR"/>
    <property type="match status" value="1"/>
</dbReference>
<dbReference type="SUPFAM" id="SSF53323">
    <property type="entry name" value="Pyruvate-ferredoxin oxidoreductase, PFOR, domain III"/>
    <property type="match status" value="1"/>
</dbReference>
<comment type="caution">
    <text evidence="3">The sequence shown here is derived from an EMBL/GenBank/DDBJ whole genome shotgun (WGS) entry which is preliminary data.</text>
</comment>
<sequence length="220" mass="21800">MINVLLCGVGGQGTVLAAKVLAQAAQSKGWHVRTAETIGMAQRGGSVTSHVRMGDAGELVDAPLVSRASADLIVAFEPGEAARSLPYLAPGGTLVTATTAVQPVTAALAGAPYRAADVLAALEAAFAAAEAPAAPAPVAPALGAPAAPTPARLVPVDDAAILAELGNRRALNTVLLASALATGRLPLTLDDLRGAIEACVKPAFVPLNLAAVDLAAARMA</sequence>
<dbReference type="PANTHER" id="PTHR43854">
    <property type="entry name" value="INDOLEPYRUVATE OXIDOREDUCTASE SUBUNIT IORB"/>
    <property type="match status" value="1"/>
</dbReference>
<dbReference type="EMBL" id="JAJMLW010000001">
    <property type="protein sequence ID" value="MCI2240858.1"/>
    <property type="molecule type" value="Genomic_DNA"/>
</dbReference>
<reference evidence="3" key="1">
    <citation type="submission" date="2021-11" db="EMBL/GenBank/DDBJ databases">
        <title>A Novel Adlercreutzia Species, isolated from a Allomyrina dichotoma larva feces.</title>
        <authorList>
            <person name="Suh M.K."/>
        </authorList>
    </citation>
    <scope>NUCLEOTIDE SEQUENCE</scope>
    <source>
        <strain evidence="3">JBNU-10</strain>
    </source>
</reference>
<proteinExistence type="predicted"/>
<dbReference type="InterPro" id="IPR002869">
    <property type="entry name" value="Pyrv_flavodox_OxRed_cen"/>
</dbReference>